<dbReference type="InterPro" id="IPR041332">
    <property type="entry name" value="Pan3_CK"/>
</dbReference>
<dbReference type="PANTHER" id="PTHR12272:SF11">
    <property type="entry name" value="PAN2-PAN3 DEADENYLATION COMPLEX SUBUNIT PAN3"/>
    <property type="match status" value="1"/>
</dbReference>
<feature type="region of interest" description="Disordered" evidence="7">
    <location>
        <begin position="68"/>
        <end position="108"/>
    </location>
</feature>
<dbReference type="GO" id="GO:0031251">
    <property type="term" value="C:PAN complex"/>
    <property type="evidence" value="ECO:0007669"/>
    <property type="project" value="InterPro"/>
</dbReference>
<feature type="non-terminal residue" evidence="9">
    <location>
        <position position="1"/>
    </location>
</feature>
<protein>
    <recommendedName>
        <fullName evidence="8">Pan3 C-terminal knob domain-containing protein</fullName>
    </recommendedName>
</protein>
<evidence type="ECO:0000256" key="6">
    <source>
        <dbReference type="ARBA" id="ARBA00023054"/>
    </source>
</evidence>
<feature type="region of interest" description="Disordered" evidence="7">
    <location>
        <begin position="131"/>
        <end position="160"/>
    </location>
</feature>
<dbReference type="Gene3D" id="1.20.5.5160">
    <property type="match status" value="1"/>
</dbReference>
<keyword evidence="3" id="KW-0507">mRNA processing</keyword>
<dbReference type="OrthoDB" id="204958at2759"/>
<evidence type="ECO:0000259" key="8">
    <source>
        <dbReference type="Pfam" id="PF18101"/>
    </source>
</evidence>
<dbReference type="InterPro" id="IPR030844">
    <property type="entry name" value="PAN3"/>
</dbReference>
<accession>A0A267G3H8</accession>
<dbReference type="Gene3D" id="1.10.287.3700">
    <property type="match status" value="1"/>
</dbReference>
<dbReference type="GO" id="GO:0005524">
    <property type="term" value="F:ATP binding"/>
    <property type="evidence" value="ECO:0007669"/>
    <property type="project" value="UniProtKB-KW"/>
</dbReference>
<feature type="compositionally biased region" description="Low complexity" evidence="7">
    <location>
        <begin position="84"/>
        <end position="103"/>
    </location>
</feature>
<proteinExistence type="predicted"/>
<dbReference type="Proteomes" id="UP000215902">
    <property type="component" value="Unassembled WGS sequence"/>
</dbReference>
<evidence type="ECO:0000256" key="5">
    <source>
        <dbReference type="ARBA" id="ARBA00022840"/>
    </source>
</evidence>
<reference evidence="9 10" key="1">
    <citation type="submission" date="2017-06" db="EMBL/GenBank/DDBJ databases">
        <title>A platform for efficient transgenesis in Macrostomum lignano, a flatworm model organism for stem cell research.</title>
        <authorList>
            <person name="Berezikov E."/>
        </authorList>
    </citation>
    <scope>NUCLEOTIDE SEQUENCE [LARGE SCALE GENOMIC DNA]</scope>
    <source>
        <strain evidence="9">DV1</strain>
        <tissue evidence="9">Whole organism</tissue>
    </source>
</reference>
<dbReference type="InterPro" id="IPR011009">
    <property type="entry name" value="Kinase-like_dom_sf"/>
</dbReference>
<keyword evidence="6" id="KW-0175">Coiled coil</keyword>
<gene>
    <name evidence="9" type="ORF">BOX15_Mlig030173g1</name>
</gene>
<dbReference type="GO" id="GO:0000932">
    <property type="term" value="C:P-body"/>
    <property type="evidence" value="ECO:0007669"/>
    <property type="project" value="TreeGrafter"/>
</dbReference>
<comment type="subcellular location">
    <subcellularLocation>
        <location evidence="1">Cytoplasm</location>
    </subcellularLocation>
</comment>
<dbReference type="Pfam" id="PF18101">
    <property type="entry name" value="Pan3_CK"/>
    <property type="match status" value="1"/>
</dbReference>
<evidence type="ECO:0000256" key="2">
    <source>
        <dbReference type="ARBA" id="ARBA00022490"/>
    </source>
</evidence>
<evidence type="ECO:0000256" key="4">
    <source>
        <dbReference type="ARBA" id="ARBA00022741"/>
    </source>
</evidence>
<dbReference type="PANTHER" id="PTHR12272">
    <property type="entry name" value="DEADENYLATION COMPLEX SUBUNIT PAN3"/>
    <property type="match status" value="1"/>
</dbReference>
<organism evidence="9 10">
    <name type="scientific">Macrostomum lignano</name>
    <dbReference type="NCBI Taxonomy" id="282301"/>
    <lineage>
        <taxon>Eukaryota</taxon>
        <taxon>Metazoa</taxon>
        <taxon>Spiralia</taxon>
        <taxon>Lophotrochozoa</taxon>
        <taxon>Platyhelminthes</taxon>
        <taxon>Rhabditophora</taxon>
        <taxon>Macrostomorpha</taxon>
        <taxon>Macrostomida</taxon>
        <taxon>Macrostomidae</taxon>
        <taxon>Macrostomum</taxon>
    </lineage>
</organism>
<evidence type="ECO:0000256" key="7">
    <source>
        <dbReference type="SAM" id="MobiDB-lite"/>
    </source>
</evidence>
<keyword evidence="5" id="KW-0067">ATP-binding</keyword>
<dbReference type="Gene3D" id="1.10.510.10">
    <property type="entry name" value="Transferase(Phosphotransferase) domain 1"/>
    <property type="match status" value="1"/>
</dbReference>
<dbReference type="SUPFAM" id="SSF56112">
    <property type="entry name" value="Protein kinase-like (PK-like)"/>
    <property type="match status" value="1"/>
</dbReference>
<keyword evidence="4" id="KW-0547">Nucleotide-binding</keyword>
<name>A0A267G3H8_9PLAT</name>
<keyword evidence="10" id="KW-1185">Reference proteome</keyword>
<evidence type="ECO:0000256" key="1">
    <source>
        <dbReference type="ARBA" id="ARBA00004496"/>
    </source>
</evidence>
<dbReference type="AlphaFoldDB" id="A0A267G3H8"/>
<dbReference type="GO" id="GO:0006397">
    <property type="term" value="P:mRNA processing"/>
    <property type="evidence" value="ECO:0007669"/>
    <property type="project" value="UniProtKB-KW"/>
</dbReference>
<evidence type="ECO:0000313" key="9">
    <source>
        <dbReference type="EMBL" id="PAA80573.1"/>
    </source>
</evidence>
<dbReference type="EMBL" id="NIVC01000575">
    <property type="protein sequence ID" value="PAA80573.1"/>
    <property type="molecule type" value="Genomic_DNA"/>
</dbReference>
<dbReference type="GO" id="GO:0008143">
    <property type="term" value="F:poly(A) binding"/>
    <property type="evidence" value="ECO:0007669"/>
    <property type="project" value="TreeGrafter"/>
</dbReference>
<feature type="domain" description="Pan3 C-terminal knob" evidence="8">
    <location>
        <begin position="470"/>
        <end position="605"/>
    </location>
</feature>
<keyword evidence="2" id="KW-0963">Cytoplasm</keyword>
<dbReference type="STRING" id="282301.A0A267G3H8"/>
<sequence>NNPGLYLGGNPSLASAGPAPAINDLSAGFYPRAPAGVGPPNTGQYGATCLSGRMQGLNLLGGNSRMPGVGGTASLMTSQPPPSLGHSASSPSMSAQLAAAAAARSRHQQHPAAIDEFAAASFFFDSTGGRVGGSAGLEQQQQQQQQQGKANNGGRLEPPPWYVCAPAGDQSQFSNRGDALTYMEAETRRSLLARAHSLQVRSDPLPGLPQSLLHYSQLTPLENPSQIRRSATLGLPSLCYKAYNARQQQWVLLRRFVGASFQPANEAIAHLDALKEADHPHLAPVRDAFYTQAFGDQSACLVTDFYPGCATMLLVHCSDPMKASSFQLDAAGRLAPQSAKRVPLQSEHVMWNLLLQLASAVRYCHARLNRAVRALGPSKVLVEDKQRLRVNLLGAREILCGIPAADEDESAVAKQQDLVDLGRLLLVLACGTPLALQDLNAAMELVGRSYSKDLASVMHQLLYGVSKSIYDVMPAIGARFFDHLCESQLRVDFLELQLTRQLENGRLLRLISKLSTVCEREMPSEPSWTDSTDRQMLRLFRDFVFHQTDSSGGFPWIDLAHIVSCLQKMDMGSQQRLCLVSRDSQQVMLVTYAEVKQWLDSCCAQLNKLMEAGMRQQAEFYCGTQPQADNPAAAWSEGPPPSAV</sequence>
<comment type="caution">
    <text evidence="9">The sequence shown here is derived from an EMBL/GenBank/DDBJ whole genome shotgun (WGS) entry which is preliminary data.</text>
</comment>
<evidence type="ECO:0000313" key="10">
    <source>
        <dbReference type="Proteomes" id="UP000215902"/>
    </source>
</evidence>
<evidence type="ECO:0000256" key="3">
    <source>
        <dbReference type="ARBA" id="ARBA00022664"/>
    </source>
</evidence>
<dbReference type="GO" id="GO:0000289">
    <property type="term" value="P:nuclear-transcribed mRNA poly(A) tail shortening"/>
    <property type="evidence" value="ECO:0007669"/>
    <property type="project" value="InterPro"/>
</dbReference>